<gene>
    <name evidence="8" type="ORF">NE536_19640</name>
</gene>
<dbReference type="InterPro" id="IPR043128">
    <property type="entry name" value="Rev_trsase/Diguanyl_cyclase"/>
</dbReference>
<dbReference type="InterPro" id="IPR011623">
    <property type="entry name" value="7TMR_DISM_rcpt_extracell_dom1"/>
</dbReference>
<dbReference type="PROSITE" id="PS50887">
    <property type="entry name" value="GGDEF"/>
    <property type="match status" value="1"/>
</dbReference>
<sequence>MLKRNSSLIVLLWLWMCSTPSFATLLSIDESTATPLNLTPWLIVSHPTSAKEFTEIQALPKTDWHNFTNKDIQKLSGHDFWLSFSLTSPDDALSRILALDNPLLDKVTIYHLVNNKLANTVLMGDTFPYNERPFLSNIFLYPFKLNMDDTHTFYLHIQTEGSAAVSLNLWSSNDLAQIAESTAVEHGFQLGALAAIGIFSLFIAIASGSFSYSYYSGYVLSMTLLVATINGFAFRFLWPNWPILQQVMVPFLLPIVMAFALMFTEKILQLKYLNRRMLLTCRYSAVYILCVGLTTPFIQYGTALYIEIISVAVLSLVLMVFAITQAINGHKLARMYTIGWVSMLTGACISSLLYLSVIDLNLKPQTPVMLGLTFEIIFMSLVLAIRYNDERKAKLRIQQEALKQAQKIRSAREEALKAEAESNEKLEQMVQERTLELEITLRELHEVNQKLTEQSTIDSLTGVKNRSAFDKRLIAESRISRRQETPIALLMLDIDRFKLINDRFGHLAGDEALRTIAQTLQQHLKRPTDLVSRYGGEEFAIILPNTTEDGALQVAETIREAVASINFEWEGVAIPLTISIGVSADIVTNDQHSTKLLEQADKALYQAKNGGRNQVSLFSSVQAGPVPN</sequence>
<feature type="transmembrane region" description="Helical" evidence="5">
    <location>
        <begin position="243"/>
        <end position="264"/>
    </location>
</feature>
<keyword evidence="9" id="KW-1185">Reference proteome</keyword>
<keyword evidence="4" id="KW-0175">Coiled coil</keyword>
<organism evidence="8 9">
    <name type="scientific">Shewanella septentrionalis</name>
    <dbReference type="NCBI Taxonomy" id="2952223"/>
    <lineage>
        <taxon>Bacteria</taxon>
        <taxon>Pseudomonadati</taxon>
        <taxon>Pseudomonadota</taxon>
        <taxon>Gammaproteobacteria</taxon>
        <taxon>Alteromonadales</taxon>
        <taxon>Shewanellaceae</taxon>
        <taxon>Shewanella</taxon>
    </lineage>
</organism>
<keyword evidence="8" id="KW-0808">Transferase</keyword>
<feature type="signal peptide" evidence="6">
    <location>
        <begin position="1"/>
        <end position="23"/>
    </location>
</feature>
<dbReference type="AlphaFoldDB" id="A0A9X3AVT4"/>
<evidence type="ECO:0000313" key="9">
    <source>
        <dbReference type="Proteomes" id="UP001155604"/>
    </source>
</evidence>
<dbReference type="EMBL" id="JAMTCC010000046">
    <property type="protein sequence ID" value="MCT7947566.1"/>
    <property type="molecule type" value="Genomic_DNA"/>
</dbReference>
<name>A0A9X3AVT4_9GAMM</name>
<dbReference type="CDD" id="cd01949">
    <property type="entry name" value="GGDEF"/>
    <property type="match status" value="1"/>
</dbReference>
<dbReference type="RefSeq" id="WP_261273756.1">
    <property type="nucleotide sequence ID" value="NZ_JAMTCC010000046.1"/>
</dbReference>
<feature type="transmembrane region" description="Helical" evidence="5">
    <location>
        <begin position="368"/>
        <end position="387"/>
    </location>
</feature>
<feature type="chain" id="PRO_5040823491" description="diguanylate cyclase" evidence="6">
    <location>
        <begin position="24"/>
        <end position="628"/>
    </location>
</feature>
<dbReference type="GO" id="GO:1902201">
    <property type="term" value="P:negative regulation of bacterial-type flagellum-dependent cell motility"/>
    <property type="evidence" value="ECO:0007669"/>
    <property type="project" value="TreeGrafter"/>
</dbReference>
<accession>A0A9X3AVT4</accession>
<evidence type="ECO:0000256" key="4">
    <source>
        <dbReference type="SAM" id="Coils"/>
    </source>
</evidence>
<evidence type="ECO:0000256" key="3">
    <source>
        <dbReference type="ARBA" id="ARBA00034247"/>
    </source>
</evidence>
<dbReference type="GO" id="GO:0043709">
    <property type="term" value="P:cell adhesion involved in single-species biofilm formation"/>
    <property type="evidence" value="ECO:0007669"/>
    <property type="project" value="TreeGrafter"/>
</dbReference>
<evidence type="ECO:0000256" key="1">
    <source>
        <dbReference type="ARBA" id="ARBA00001946"/>
    </source>
</evidence>
<dbReference type="Pfam" id="PF07695">
    <property type="entry name" value="7TMR-DISM_7TM"/>
    <property type="match status" value="1"/>
</dbReference>
<feature type="transmembrane region" description="Helical" evidence="5">
    <location>
        <begin position="335"/>
        <end position="356"/>
    </location>
</feature>
<evidence type="ECO:0000256" key="5">
    <source>
        <dbReference type="SAM" id="Phobius"/>
    </source>
</evidence>
<dbReference type="Gene3D" id="2.60.40.2380">
    <property type="match status" value="1"/>
</dbReference>
<dbReference type="Pfam" id="PF07696">
    <property type="entry name" value="7TMR-DISMED2"/>
    <property type="match status" value="1"/>
</dbReference>
<dbReference type="EC" id="2.7.7.65" evidence="2"/>
<comment type="catalytic activity">
    <reaction evidence="3">
        <text>2 GTP = 3',3'-c-di-GMP + 2 diphosphate</text>
        <dbReference type="Rhea" id="RHEA:24898"/>
        <dbReference type="ChEBI" id="CHEBI:33019"/>
        <dbReference type="ChEBI" id="CHEBI:37565"/>
        <dbReference type="ChEBI" id="CHEBI:58805"/>
        <dbReference type="EC" id="2.7.7.65"/>
    </reaction>
</comment>
<evidence type="ECO:0000313" key="8">
    <source>
        <dbReference type="EMBL" id="MCT7947566.1"/>
    </source>
</evidence>
<dbReference type="Proteomes" id="UP001155604">
    <property type="component" value="Unassembled WGS sequence"/>
</dbReference>
<dbReference type="InterPro" id="IPR011622">
    <property type="entry name" value="7TMR_DISM_rcpt_extracell_dom2"/>
</dbReference>
<dbReference type="NCBIfam" id="TIGR00254">
    <property type="entry name" value="GGDEF"/>
    <property type="match status" value="1"/>
</dbReference>
<keyword evidence="5" id="KW-0472">Membrane</keyword>
<dbReference type="InterPro" id="IPR050469">
    <property type="entry name" value="Diguanylate_Cyclase"/>
</dbReference>
<feature type="transmembrane region" description="Helical" evidence="5">
    <location>
        <begin position="304"/>
        <end position="323"/>
    </location>
</feature>
<reference evidence="8" key="1">
    <citation type="journal article" date="2023" name="Int. J. Syst. Evol. Microbiol.">
        <title>&lt;i&gt;Shewanella septentrionalis&lt;/i&gt; sp. nov. and &lt;i&gt;Shewanella holmiensis&lt;/i&gt; sp. nov., isolated from Baltic Sea water and sediments.</title>
        <authorList>
            <person name="Martin-Rodriguez A.J."/>
            <person name="Thorell K."/>
            <person name="Joffre E."/>
            <person name="Jensie-Markopoulos S."/>
            <person name="Moore E.R.B."/>
            <person name="Sjoling A."/>
        </authorList>
    </citation>
    <scope>NUCLEOTIDE SEQUENCE</scope>
    <source>
        <strain evidence="8">SP1W3</strain>
    </source>
</reference>
<dbReference type="Pfam" id="PF00990">
    <property type="entry name" value="GGDEF"/>
    <property type="match status" value="1"/>
</dbReference>
<feature type="coiled-coil region" evidence="4">
    <location>
        <begin position="401"/>
        <end position="443"/>
    </location>
</feature>
<keyword evidence="6" id="KW-0732">Signal</keyword>
<dbReference type="InterPro" id="IPR029787">
    <property type="entry name" value="Nucleotide_cyclase"/>
</dbReference>
<feature type="transmembrane region" description="Helical" evidence="5">
    <location>
        <begin position="218"/>
        <end position="237"/>
    </location>
</feature>
<dbReference type="FunFam" id="3.30.70.270:FF:000001">
    <property type="entry name" value="Diguanylate cyclase domain protein"/>
    <property type="match status" value="1"/>
</dbReference>
<evidence type="ECO:0000256" key="6">
    <source>
        <dbReference type="SAM" id="SignalP"/>
    </source>
</evidence>
<evidence type="ECO:0000259" key="7">
    <source>
        <dbReference type="PROSITE" id="PS50887"/>
    </source>
</evidence>
<dbReference type="SMART" id="SM00267">
    <property type="entry name" value="GGDEF"/>
    <property type="match status" value="1"/>
</dbReference>
<dbReference type="PANTHER" id="PTHR45138">
    <property type="entry name" value="REGULATORY COMPONENTS OF SENSORY TRANSDUCTION SYSTEM"/>
    <property type="match status" value="1"/>
</dbReference>
<dbReference type="SUPFAM" id="SSF55073">
    <property type="entry name" value="Nucleotide cyclase"/>
    <property type="match status" value="1"/>
</dbReference>
<dbReference type="Gene3D" id="3.30.70.270">
    <property type="match status" value="1"/>
</dbReference>
<dbReference type="GO" id="GO:0005886">
    <property type="term" value="C:plasma membrane"/>
    <property type="evidence" value="ECO:0007669"/>
    <property type="project" value="TreeGrafter"/>
</dbReference>
<comment type="caution">
    <text evidence="8">The sequence shown here is derived from an EMBL/GenBank/DDBJ whole genome shotgun (WGS) entry which is preliminary data.</text>
</comment>
<protein>
    <recommendedName>
        <fullName evidence="2">diguanylate cyclase</fullName>
        <ecNumber evidence="2">2.7.7.65</ecNumber>
    </recommendedName>
</protein>
<feature type="domain" description="GGDEF" evidence="7">
    <location>
        <begin position="485"/>
        <end position="620"/>
    </location>
</feature>
<keyword evidence="8" id="KW-0548">Nucleotidyltransferase</keyword>
<evidence type="ECO:0000256" key="2">
    <source>
        <dbReference type="ARBA" id="ARBA00012528"/>
    </source>
</evidence>
<dbReference type="PANTHER" id="PTHR45138:SF9">
    <property type="entry name" value="DIGUANYLATE CYCLASE DGCM-RELATED"/>
    <property type="match status" value="1"/>
</dbReference>
<dbReference type="InterPro" id="IPR000160">
    <property type="entry name" value="GGDEF_dom"/>
</dbReference>
<comment type="cofactor">
    <cofactor evidence="1">
        <name>Mg(2+)</name>
        <dbReference type="ChEBI" id="CHEBI:18420"/>
    </cofactor>
</comment>
<dbReference type="GO" id="GO:0052621">
    <property type="term" value="F:diguanylate cyclase activity"/>
    <property type="evidence" value="ECO:0007669"/>
    <property type="project" value="UniProtKB-EC"/>
</dbReference>
<proteinExistence type="predicted"/>
<feature type="transmembrane region" description="Helical" evidence="5">
    <location>
        <begin position="276"/>
        <end position="298"/>
    </location>
</feature>
<keyword evidence="5" id="KW-1133">Transmembrane helix</keyword>
<feature type="transmembrane region" description="Helical" evidence="5">
    <location>
        <begin position="187"/>
        <end position="206"/>
    </location>
</feature>
<keyword evidence="5" id="KW-0812">Transmembrane</keyword>